<evidence type="ECO:0000259" key="5">
    <source>
        <dbReference type="Pfam" id="PF14737"/>
    </source>
</evidence>
<keyword evidence="3" id="KW-0862">Zinc</keyword>
<dbReference type="Pfam" id="PF14737">
    <property type="entry name" value="DUF4470"/>
    <property type="match status" value="1"/>
</dbReference>
<dbReference type="Pfam" id="PF01753">
    <property type="entry name" value="zf-MYND"/>
    <property type="match status" value="1"/>
</dbReference>
<dbReference type="EMBL" id="JAPDFR010000001">
    <property type="protein sequence ID" value="KAK0390795.1"/>
    <property type="molecule type" value="Genomic_DNA"/>
</dbReference>
<name>A0AA39GNT2_SARSR</name>
<organism evidence="6 7">
    <name type="scientific">Sarocladium strictum</name>
    <name type="common">Black bundle disease fungus</name>
    <name type="synonym">Acremonium strictum</name>
    <dbReference type="NCBI Taxonomy" id="5046"/>
    <lineage>
        <taxon>Eukaryota</taxon>
        <taxon>Fungi</taxon>
        <taxon>Dikarya</taxon>
        <taxon>Ascomycota</taxon>
        <taxon>Pezizomycotina</taxon>
        <taxon>Sordariomycetes</taxon>
        <taxon>Hypocreomycetidae</taxon>
        <taxon>Hypocreales</taxon>
        <taxon>Sarocladiaceae</taxon>
        <taxon>Sarocladium</taxon>
    </lineage>
</organism>
<evidence type="ECO:0000259" key="4">
    <source>
        <dbReference type="Pfam" id="PF01753"/>
    </source>
</evidence>
<dbReference type="AlphaFoldDB" id="A0AA39GNT2"/>
<reference evidence="6" key="1">
    <citation type="submission" date="2022-10" db="EMBL/GenBank/DDBJ databases">
        <title>Determination and structural analysis of whole genome sequence of Sarocladium strictum F4-1.</title>
        <authorList>
            <person name="Hu L."/>
            <person name="Jiang Y."/>
        </authorList>
    </citation>
    <scope>NUCLEOTIDE SEQUENCE</scope>
    <source>
        <strain evidence="6">F4-1</strain>
    </source>
</reference>
<keyword evidence="2" id="KW-0863">Zinc-finger</keyword>
<evidence type="ECO:0000313" key="7">
    <source>
        <dbReference type="Proteomes" id="UP001175261"/>
    </source>
</evidence>
<keyword evidence="1" id="KW-0479">Metal-binding</keyword>
<accession>A0AA39GNT2</accession>
<protein>
    <recommendedName>
        <fullName evidence="8">MYND-type zinc finger protein samB</fullName>
    </recommendedName>
</protein>
<evidence type="ECO:0000256" key="2">
    <source>
        <dbReference type="ARBA" id="ARBA00022771"/>
    </source>
</evidence>
<dbReference type="InterPro" id="IPR027974">
    <property type="entry name" value="DUF4470"/>
</dbReference>
<feature type="domain" description="DUF4470" evidence="5">
    <location>
        <begin position="104"/>
        <end position="198"/>
    </location>
</feature>
<evidence type="ECO:0008006" key="8">
    <source>
        <dbReference type="Google" id="ProtNLM"/>
    </source>
</evidence>
<evidence type="ECO:0000313" key="6">
    <source>
        <dbReference type="EMBL" id="KAK0390795.1"/>
    </source>
</evidence>
<feature type="domain" description="MYND-type" evidence="4">
    <location>
        <begin position="28"/>
        <end position="61"/>
    </location>
</feature>
<dbReference type="GO" id="GO:0008270">
    <property type="term" value="F:zinc ion binding"/>
    <property type="evidence" value="ECO:0007669"/>
    <property type="project" value="UniProtKB-KW"/>
</dbReference>
<evidence type="ECO:0000256" key="3">
    <source>
        <dbReference type="ARBA" id="ARBA00022833"/>
    </source>
</evidence>
<evidence type="ECO:0000256" key="1">
    <source>
        <dbReference type="ARBA" id="ARBA00022723"/>
    </source>
</evidence>
<proteinExistence type="predicted"/>
<dbReference type="Proteomes" id="UP001175261">
    <property type="component" value="Unassembled WGS sequence"/>
</dbReference>
<gene>
    <name evidence="6" type="ORF">NLU13_0298</name>
</gene>
<comment type="caution">
    <text evidence="6">The sequence shown here is derived from an EMBL/GenBank/DDBJ whole genome shotgun (WGS) entry which is preliminary data.</text>
</comment>
<dbReference type="SUPFAM" id="SSF144232">
    <property type="entry name" value="HIT/MYND zinc finger-like"/>
    <property type="match status" value="1"/>
</dbReference>
<sequence>MAASSLPIRPTGVTYYRCANWRDSGPACNDEGRLPCEVCHLVLYCSTACRNAHEDIHVEDCAHGLTQTTWFPKWFAENRIPVFIKDREVVHPLTRRVPRIIYSWGNMPAIDLLDVEFNEGIETQRHLRILTVESDIRHGVQTIARLPDGFIGQITLTYSNDNMDMCARNILLVMLTYLVGDKDVAVDCMIHVWYSAYLKPCHVRILTEIIRPYIAQAAQVASDQRGDETLCRTFVENGRGLRIALTPAQWQALLTYFDFCQEDDAYEPQSAIARNEVMASDAYEDERDLVLLRNLPHCRVAITKFWRDGVVQPFGQDCSEFTIPNPMLFHNGDWTVEELADPFDGWDFPAIVTRASHMPKSDLYGRLYCYLQGLFGNFVKKAHDKVVRFEMLNTSLEEIHSYVEPRSFARIDATAVTESPDYGVRQVFENLGHLLELPEINPHAAVLGLYVQKIEDELMKHEDLGPNAEQREAVGQLLDLDSDAMDEQYSKEMIRCHDALPLVLDVDEAFSRWSRNSGFLNYLRANGLKLKTNHSIVRKWPTRIDLQSTASMGNLRRAFSLSMASPHGGGERLVEIQRVTKELEAPRGL</sequence>
<keyword evidence="7" id="KW-1185">Reference proteome</keyword>
<dbReference type="InterPro" id="IPR002893">
    <property type="entry name" value="Znf_MYND"/>
</dbReference>